<feature type="signal peptide" evidence="4">
    <location>
        <begin position="1"/>
        <end position="20"/>
    </location>
</feature>
<dbReference type="GO" id="GO:0008233">
    <property type="term" value="F:peptidase activity"/>
    <property type="evidence" value="ECO:0007669"/>
    <property type="project" value="UniProtKB-KW"/>
</dbReference>
<evidence type="ECO:0000256" key="1">
    <source>
        <dbReference type="ARBA" id="ARBA00022670"/>
    </source>
</evidence>
<dbReference type="PANTHER" id="PTHR43343">
    <property type="entry name" value="PEPTIDASE S12"/>
    <property type="match status" value="1"/>
</dbReference>
<dbReference type="PANTHER" id="PTHR43343:SF3">
    <property type="entry name" value="PROTEASE DO-LIKE 8, CHLOROPLASTIC"/>
    <property type="match status" value="1"/>
</dbReference>
<dbReference type="GO" id="GO:0006508">
    <property type="term" value="P:proteolysis"/>
    <property type="evidence" value="ECO:0007669"/>
    <property type="project" value="UniProtKB-KW"/>
</dbReference>
<sequence>MMAFGRSLLSFVCIAPVAFAFNNIPFRNLHRKVHLAPSNAVVGNTLDGVDVTVKATELDDSLGLSPEEKTVVNIHRVCSPSVVYVTSVLSSSSPVSTRTRRGRKKAESNNSQKQENKLPNGMSLGSGSGFVIDSEGYIVTNYHVVQRAYESNQAVLQYEKFWDDLAKNTTKNIKDKLSFSNSNVVDNVEGVLNRTVNAITGRENNETEVLPVGVFVRFGENGETDGSVTSYYYCEIVDVKKELDIAVLKIMESSDKMNNLLKPMEYGSSSNLVVGQSLLAIGNPFGLDRTITSGLVSATGRSVTGVAGNQIKNCIQTDCAINPGNSGGPLLNLKGEVVGVNTMIISASGSSSGIGFAVPGDSVKESADKIIELDKQRRLRNAKRKGRGWLGAAVATSSLEESLRKRLISSLKQNKNSDEVVGAFITSIDTKSPLMSQEGVSTTSITNGNVQIGDRIVSVGGNAIENAEAFVTEMKGRVEGENLSLTIENVSGERRVVYVTLGQIPL</sequence>
<name>A0A7S2P1M2_9STRA</name>
<dbReference type="EMBL" id="HBGZ01000553">
    <property type="protein sequence ID" value="CAD9570670.1"/>
    <property type="molecule type" value="Transcribed_RNA"/>
</dbReference>
<dbReference type="InterPro" id="IPR036034">
    <property type="entry name" value="PDZ_sf"/>
</dbReference>
<evidence type="ECO:0000256" key="3">
    <source>
        <dbReference type="SAM" id="MobiDB-lite"/>
    </source>
</evidence>
<dbReference type="Pfam" id="PF13365">
    <property type="entry name" value="Trypsin_2"/>
    <property type="match status" value="1"/>
</dbReference>
<protein>
    <recommendedName>
        <fullName evidence="6">PDZ domain-containing protein</fullName>
    </recommendedName>
</protein>
<dbReference type="SUPFAM" id="SSF50156">
    <property type="entry name" value="PDZ domain-like"/>
    <property type="match status" value="1"/>
</dbReference>
<evidence type="ECO:0000256" key="2">
    <source>
        <dbReference type="ARBA" id="ARBA00022801"/>
    </source>
</evidence>
<evidence type="ECO:0000256" key="4">
    <source>
        <dbReference type="SAM" id="SignalP"/>
    </source>
</evidence>
<gene>
    <name evidence="5" type="ORF">SMAR0320_LOCUS421</name>
</gene>
<accession>A0A7S2P1M2</accession>
<proteinExistence type="predicted"/>
<dbReference type="InterPro" id="IPR009003">
    <property type="entry name" value="Peptidase_S1_PA"/>
</dbReference>
<reference evidence="5" key="1">
    <citation type="submission" date="2021-01" db="EMBL/GenBank/DDBJ databases">
        <authorList>
            <person name="Corre E."/>
            <person name="Pelletier E."/>
            <person name="Niang G."/>
            <person name="Scheremetjew M."/>
            <person name="Finn R."/>
            <person name="Kale V."/>
            <person name="Holt S."/>
            <person name="Cochrane G."/>
            <person name="Meng A."/>
            <person name="Brown T."/>
            <person name="Cohen L."/>
        </authorList>
    </citation>
    <scope>NUCLEOTIDE SEQUENCE</scope>
    <source>
        <strain evidence="5">SM1012Den-03</strain>
    </source>
</reference>
<feature type="chain" id="PRO_5030616717" description="PDZ domain-containing protein" evidence="4">
    <location>
        <begin position="21"/>
        <end position="506"/>
    </location>
</feature>
<dbReference type="SUPFAM" id="SSF50494">
    <property type="entry name" value="Trypsin-like serine proteases"/>
    <property type="match status" value="1"/>
</dbReference>
<evidence type="ECO:0000313" key="5">
    <source>
        <dbReference type="EMBL" id="CAD9570670.1"/>
    </source>
</evidence>
<feature type="region of interest" description="Disordered" evidence="3">
    <location>
        <begin position="93"/>
        <end position="122"/>
    </location>
</feature>
<keyword evidence="1" id="KW-0645">Protease</keyword>
<evidence type="ECO:0008006" key="6">
    <source>
        <dbReference type="Google" id="ProtNLM"/>
    </source>
</evidence>
<organism evidence="5">
    <name type="scientific">Skeletonema marinoi</name>
    <dbReference type="NCBI Taxonomy" id="267567"/>
    <lineage>
        <taxon>Eukaryota</taxon>
        <taxon>Sar</taxon>
        <taxon>Stramenopiles</taxon>
        <taxon>Ochrophyta</taxon>
        <taxon>Bacillariophyta</taxon>
        <taxon>Coscinodiscophyceae</taxon>
        <taxon>Thalassiosirophycidae</taxon>
        <taxon>Thalassiosirales</taxon>
        <taxon>Skeletonemataceae</taxon>
        <taxon>Skeletonema</taxon>
        <taxon>Skeletonema marinoi-dohrnii complex</taxon>
    </lineage>
</organism>
<keyword evidence="2" id="KW-0378">Hydrolase</keyword>
<dbReference type="AlphaFoldDB" id="A0A7S2P1M2"/>
<dbReference type="Gene3D" id="2.30.42.10">
    <property type="match status" value="1"/>
</dbReference>
<keyword evidence="4" id="KW-0732">Signal</keyword>
<dbReference type="InterPro" id="IPR051201">
    <property type="entry name" value="Chloro_Bact_Ser_Proteases"/>
</dbReference>
<dbReference type="Gene3D" id="2.40.10.120">
    <property type="match status" value="2"/>
</dbReference>